<dbReference type="PROSITE" id="PS50181">
    <property type="entry name" value="FBOX"/>
    <property type="match status" value="1"/>
</dbReference>
<dbReference type="AlphaFoldDB" id="A0A9J6BKX4"/>
<evidence type="ECO:0000259" key="1">
    <source>
        <dbReference type="PROSITE" id="PS50181"/>
    </source>
</evidence>
<accession>A0A9J6BKX4</accession>
<protein>
    <recommendedName>
        <fullName evidence="1">F-box domain-containing protein</fullName>
    </recommendedName>
</protein>
<feature type="domain" description="F-box" evidence="1">
    <location>
        <begin position="2"/>
        <end position="50"/>
    </location>
</feature>
<dbReference type="Pfam" id="PF00646">
    <property type="entry name" value="F-box"/>
    <property type="match status" value="1"/>
</dbReference>
<proteinExistence type="predicted"/>
<dbReference type="InterPro" id="IPR036047">
    <property type="entry name" value="F-box-like_dom_sf"/>
</dbReference>
<comment type="caution">
    <text evidence="2">The sequence shown here is derived from an EMBL/GenBank/DDBJ whole genome shotgun (WGS) entry which is preliminary data.</text>
</comment>
<evidence type="ECO:0000313" key="3">
    <source>
        <dbReference type="Proteomes" id="UP001107558"/>
    </source>
</evidence>
<dbReference type="SUPFAM" id="SSF52058">
    <property type="entry name" value="L domain-like"/>
    <property type="match status" value="1"/>
</dbReference>
<dbReference type="InterPro" id="IPR032675">
    <property type="entry name" value="LRR_dom_sf"/>
</dbReference>
<dbReference type="InterPro" id="IPR001810">
    <property type="entry name" value="F-box_dom"/>
</dbReference>
<dbReference type="SMART" id="SM00256">
    <property type="entry name" value="FBOX"/>
    <property type="match status" value="1"/>
</dbReference>
<evidence type="ECO:0000313" key="2">
    <source>
        <dbReference type="EMBL" id="KAG5670147.1"/>
    </source>
</evidence>
<dbReference type="EMBL" id="JADBJN010000003">
    <property type="protein sequence ID" value="KAG5670147.1"/>
    <property type="molecule type" value="Genomic_DNA"/>
</dbReference>
<dbReference type="Gene3D" id="1.20.1280.50">
    <property type="match status" value="1"/>
</dbReference>
<keyword evidence="3" id="KW-1185">Reference proteome</keyword>
<name>A0A9J6BKX4_POLVA</name>
<dbReference type="SUPFAM" id="SSF81383">
    <property type="entry name" value="F-box domain"/>
    <property type="match status" value="1"/>
</dbReference>
<sequence length="430" mass="51384">MFDDWNNLPDNVTREIFSYLNFKDLFLNASFVCQSWYDYIGKSKECMDKVRLKIEGWHDLEIISDILLRNSPRIYNSLIFYNLNAEKKFPYLLQRRWKDVKLTQMKFISAKKFYEYLKEFGEDLESLEIERIVIIKGDEMCDQTLVLPKLRHLKLKQVPTSAFQVFQRYPNIKSLHFDIPAFGSKRREDITDFFEKFRDVNLKQLTICRNSLYGLPETAHKLIESIIISMTATLDYIELKNWGYCHTLECIWNAMKAKYFSINVCSHVPITRNLLDLSPNTYLKSFTLSLLIEPEIEWFKRLFLLTPNLEELKISLIRKEVVYLAAHYLRKLKVLSYKSCIIEVACEEHELDEFSEEEEDSDPGSNYNFLGPNEVFELSKFNERPNMVKRYKDEKLSIDFAYVYYRELISRETNINQHIRLEKLSFDNWK</sequence>
<dbReference type="Proteomes" id="UP001107558">
    <property type="component" value="Chromosome 3"/>
</dbReference>
<organism evidence="2 3">
    <name type="scientific">Polypedilum vanderplanki</name>
    <name type="common">Sleeping chironomid midge</name>
    <dbReference type="NCBI Taxonomy" id="319348"/>
    <lineage>
        <taxon>Eukaryota</taxon>
        <taxon>Metazoa</taxon>
        <taxon>Ecdysozoa</taxon>
        <taxon>Arthropoda</taxon>
        <taxon>Hexapoda</taxon>
        <taxon>Insecta</taxon>
        <taxon>Pterygota</taxon>
        <taxon>Neoptera</taxon>
        <taxon>Endopterygota</taxon>
        <taxon>Diptera</taxon>
        <taxon>Nematocera</taxon>
        <taxon>Chironomoidea</taxon>
        <taxon>Chironomidae</taxon>
        <taxon>Chironominae</taxon>
        <taxon>Polypedilum</taxon>
        <taxon>Polypedilum</taxon>
    </lineage>
</organism>
<dbReference type="Gene3D" id="3.80.10.10">
    <property type="entry name" value="Ribonuclease Inhibitor"/>
    <property type="match status" value="1"/>
</dbReference>
<reference evidence="2" key="1">
    <citation type="submission" date="2021-03" db="EMBL/GenBank/DDBJ databases">
        <title>Chromosome level genome of the anhydrobiotic midge Polypedilum vanderplanki.</title>
        <authorList>
            <person name="Yoshida Y."/>
            <person name="Kikawada T."/>
            <person name="Gusev O."/>
        </authorList>
    </citation>
    <scope>NUCLEOTIDE SEQUENCE</scope>
    <source>
        <strain evidence="2">NIAS01</strain>
        <tissue evidence="2">Whole body or cell culture</tissue>
    </source>
</reference>
<gene>
    <name evidence="2" type="ORF">PVAND_000429</name>
</gene>